<dbReference type="InterPro" id="IPR052728">
    <property type="entry name" value="O2_lipid_transport_reg"/>
</dbReference>
<keyword evidence="2" id="KW-0812">Transmembrane</keyword>
<dbReference type="OrthoDB" id="207378at2759"/>
<evidence type="ECO:0000256" key="2">
    <source>
        <dbReference type="SAM" id="Phobius"/>
    </source>
</evidence>
<feature type="transmembrane region" description="Helical" evidence="2">
    <location>
        <begin position="178"/>
        <end position="198"/>
    </location>
</feature>
<feature type="transmembrane region" description="Helical" evidence="2">
    <location>
        <begin position="242"/>
        <end position="262"/>
    </location>
</feature>
<dbReference type="AlphaFoldDB" id="A0A3S1B7H0"/>
<feature type="domain" description="Acyltransferase 3" evidence="3">
    <location>
        <begin position="91"/>
        <end position="445"/>
    </location>
</feature>
<feature type="region of interest" description="Disordered" evidence="1">
    <location>
        <begin position="15"/>
        <end position="55"/>
    </location>
</feature>
<protein>
    <recommendedName>
        <fullName evidence="3">Acyltransferase 3 domain-containing protein</fullName>
    </recommendedName>
</protein>
<keyword evidence="2" id="KW-0472">Membrane</keyword>
<evidence type="ECO:0000313" key="5">
    <source>
        <dbReference type="Proteomes" id="UP000271974"/>
    </source>
</evidence>
<feature type="transmembrane region" description="Helical" evidence="2">
    <location>
        <begin position="269"/>
        <end position="288"/>
    </location>
</feature>
<feature type="transmembrane region" description="Helical" evidence="2">
    <location>
        <begin position="394"/>
        <end position="417"/>
    </location>
</feature>
<dbReference type="InterPro" id="IPR002656">
    <property type="entry name" value="Acyl_transf_3_dom"/>
</dbReference>
<gene>
    <name evidence="4" type="ORF">EGW08_018321</name>
</gene>
<accession>A0A3S1B7H0</accession>
<organism evidence="4 5">
    <name type="scientific">Elysia chlorotica</name>
    <name type="common">Eastern emerald elysia</name>
    <name type="synonym">Sea slug</name>
    <dbReference type="NCBI Taxonomy" id="188477"/>
    <lineage>
        <taxon>Eukaryota</taxon>
        <taxon>Metazoa</taxon>
        <taxon>Spiralia</taxon>
        <taxon>Lophotrochozoa</taxon>
        <taxon>Mollusca</taxon>
        <taxon>Gastropoda</taxon>
        <taxon>Heterobranchia</taxon>
        <taxon>Euthyneura</taxon>
        <taxon>Panpulmonata</taxon>
        <taxon>Sacoglossa</taxon>
        <taxon>Placobranchoidea</taxon>
        <taxon>Plakobranchidae</taxon>
        <taxon>Elysia</taxon>
    </lineage>
</organism>
<evidence type="ECO:0000256" key="1">
    <source>
        <dbReference type="SAM" id="MobiDB-lite"/>
    </source>
</evidence>
<dbReference type="EMBL" id="RQTK01000886">
    <property type="protein sequence ID" value="RUS73916.1"/>
    <property type="molecule type" value="Genomic_DNA"/>
</dbReference>
<feature type="transmembrane region" description="Helical" evidence="2">
    <location>
        <begin position="424"/>
        <end position="444"/>
    </location>
</feature>
<reference evidence="4 5" key="1">
    <citation type="submission" date="2019-01" db="EMBL/GenBank/DDBJ databases">
        <title>A draft genome assembly of the solar-powered sea slug Elysia chlorotica.</title>
        <authorList>
            <person name="Cai H."/>
            <person name="Li Q."/>
            <person name="Fang X."/>
            <person name="Li J."/>
            <person name="Curtis N.E."/>
            <person name="Altenburger A."/>
            <person name="Shibata T."/>
            <person name="Feng M."/>
            <person name="Maeda T."/>
            <person name="Schwartz J.A."/>
            <person name="Shigenobu S."/>
            <person name="Lundholm N."/>
            <person name="Nishiyama T."/>
            <person name="Yang H."/>
            <person name="Hasebe M."/>
            <person name="Li S."/>
            <person name="Pierce S.K."/>
            <person name="Wang J."/>
        </authorList>
    </citation>
    <scope>NUCLEOTIDE SEQUENCE [LARGE SCALE GENOMIC DNA]</scope>
    <source>
        <strain evidence="4">EC2010</strain>
        <tissue evidence="4">Whole organism of an adult</tissue>
    </source>
</reference>
<feature type="transmembrane region" description="Helical" evidence="2">
    <location>
        <begin position="354"/>
        <end position="374"/>
    </location>
</feature>
<evidence type="ECO:0000259" key="3">
    <source>
        <dbReference type="Pfam" id="PF01757"/>
    </source>
</evidence>
<feature type="compositionally biased region" description="Basic and acidic residues" evidence="1">
    <location>
        <begin position="40"/>
        <end position="55"/>
    </location>
</feature>
<name>A0A3S1B7H0_ELYCH</name>
<dbReference type="PANTHER" id="PTHR11161">
    <property type="entry name" value="O-ACYLTRANSFERASE"/>
    <property type="match status" value="1"/>
</dbReference>
<dbReference type="Pfam" id="PF01757">
    <property type="entry name" value="Acyl_transf_3"/>
    <property type="match status" value="1"/>
</dbReference>
<evidence type="ECO:0000313" key="4">
    <source>
        <dbReference type="EMBL" id="RUS73916.1"/>
    </source>
</evidence>
<feature type="transmembrane region" description="Helical" evidence="2">
    <location>
        <begin position="137"/>
        <end position="158"/>
    </location>
</feature>
<feature type="transmembrane region" description="Helical" evidence="2">
    <location>
        <begin position="308"/>
        <end position="333"/>
    </location>
</feature>
<dbReference type="PANTHER" id="PTHR11161:SF0">
    <property type="entry name" value="O-ACYLTRANSFERASE LIKE PROTEIN"/>
    <property type="match status" value="1"/>
</dbReference>
<dbReference type="Proteomes" id="UP000271974">
    <property type="component" value="Unassembled WGS sequence"/>
</dbReference>
<sequence>MPVWKIQSAETERLSSNGASLGHGKSQDLRAVGDYGSLNPRKESTERTPSHHMEQDGGISGIVIRAVLVFSIYTNGRKLLDTKEGASSIRCLHGIRFFSMAWVLLSHFFTFGAQSASNAYSKASVWNDRWTFLVVNNASVTVDTFFVMSGLLVSFSTLRQLKSKGWKINWVRFYVHRYWRLTPTYMMVLLLTLGLQQYCGEGPKWPSVSPSDKRNCEKYWWTNLLYINNFWHFEDNCMAPTWYLAVDMQFYLISPILLLALYFHKRLGLLLCCASILVSALIAGGLSIDERWPAGYISMLNPRWKYYYLHYYYTPWCRFGPFGIGILTGFALLELPDLLSNKLRMTRSLAMTGWLMAAATALAVVFGLDTKLIADDELSVPAAAAYNAFGRNAWAISVAWVILACSSGWGGFVNTFLSWPPFVLLSRLGYMAYLVHTLPLYVFLNAQETAFNLSVINAFSLEDC</sequence>
<keyword evidence="5" id="KW-1185">Reference proteome</keyword>
<proteinExistence type="predicted"/>
<dbReference type="GO" id="GO:0016747">
    <property type="term" value="F:acyltransferase activity, transferring groups other than amino-acyl groups"/>
    <property type="evidence" value="ECO:0007669"/>
    <property type="project" value="InterPro"/>
</dbReference>
<comment type="caution">
    <text evidence="4">The sequence shown here is derived from an EMBL/GenBank/DDBJ whole genome shotgun (WGS) entry which is preliminary data.</text>
</comment>
<keyword evidence="2" id="KW-1133">Transmembrane helix</keyword>
<feature type="transmembrane region" description="Helical" evidence="2">
    <location>
        <begin position="97"/>
        <end position="117"/>
    </location>
</feature>